<dbReference type="PANTHER" id="PTHR21299:SF1">
    <property type="entry name" value="PANTOATE--BETA-ALANINE LIGASE"/>
    <property type="match status" value="1"/>
</dbReference>
<dbReference type="STRING" id="1121420.SAMN02746098_00010"/>
<comment type="miscellaneous">
    <text evidence="8">The reaction proceeds by a bi uni uni bi ping pong mechanism.</text>
</comment>
<feature type="binding site" evidence="8">
    <location>
        <position position="61"/>
    </location>
    <ligand>
        <name>(R)-pantoate</name>
        <dbReference type="ChEBI" id="CHEBI:15980"/>
    </ligand>
</feature>
<dbReference type="InterPro" id="IPR042176">
    <property type="entry name" value="Pantoate_ligase_C"/>
</dbReference>
<dbReference type="GO" id="GO:0005524">
    <property type="term" value="F:ATP binding"/>
    <property type="evidence" value="ECO:0007669"/>
    <property type="project" value="UniProtKB-KW"/>
</dbReference>
<dbReference type="FunFam" id="3.30.1300.10:FF:000001">
    <property type="entry name" value="Pantothenate synthetase"/>
    <property type="match status" value="1"/>
</dbReference>
<keyword evidence="6 8" id="KW-0067">ATP-binding</keyword>
<feature type="binding site" evidence="8">
    <location>
        <begin position="184"/>
        <end position="187"/>
    </location>
    <ligand>
        <name>ATP</name>
        <dbReference type="ChEBI" id="CHEBI:30616"/>
    </ligand>
</feature>
<keyword evidence="5 8" id="KW-0547">Nucleotide-binding</keyword>
<comment type="subcellular location">
    <subcellularLocation>
        <location evidence="8">Cytoplasm</location>
    </subcellularLocation>
</comment>
<evidence type="ECO:0000256" key="2">
    <source>
        <dbReference type="ARBA" id="ARBA00009256"/>
    </source>
</evidence>
<keyword evidence="3 8" id="KW-0436">Ligase</keyword>
<keyword evidence="10" id="KW-1185">Reference proteome</keyword>
<dbReference type="InterPro" id="IPR004821">
    <property type="entry name" value="Cyt_trans-like"/>
</dbReference>
<feature type="binding site" evidence="8">
    <location>
        <position position="176"/>
    </location>
    <ligand>
        <name>ATP</name>
        <dbReference type="ChEBI" id="CHEBI:30616"/>
    </ligand>
</feature>
<feature type="binding site" evidence="8">
    <location>
        <begin position="147"/>
        <end position="150"/>
    </location>
    <ligand>
        <name>ATP</name>
        <dbReference type="ChEBI" id="CHEBI:30616"/>
    </ligand>
</feature>
<evidence type="ECO:0000256" key="7">
    <source>
        <dbReference type="ARBA" id="ARBA00048258"/>
    </source>
</evidence>
<dbReference type="InterPro" id="IPR003721">
    <property type="entry name" value="Pantoate_ligase"/>
</dbReference>
<dbReference type="CDD" id="cd00560">
    <property type="entry name" value="PanC"/>
    <property type="match status" value="1"/>
</dbReference>
<evidence type="ECO:0000256" key="5">
    <source>
        <dbReference type="ARBA" id="ARBA00022741"/>
    </source>
</evidence>
<feature type="binding site" evidence="8">
    <location>
        <position position="153"/>
    </location>
    <ligand>
        <name>(R)-pantoate</name>
        <dbReference type="ChEBI" id="CHEBI:15980"/>
    </ligand>
</feature>
<dbReference type="EMBL" id="FQXJ01000003">
    <property type="protein sequence ID" value="SHH04465.1"/>
    <property type="molecule type" value="Genomic_DNA"/>
</dbReference>
<feature type="active site" description="Proton donor" evidence="8">
    <location>
        <position position="37"/>
    </location>
</feature>
<protein>
    <recommendedName>
        <fullName evidence="8">Pantothenate synthetase</fullName>
        <shortName evidence="8">PS</shortName>
        <ecNumber evidence="8">6.3.2.1</ecNumber>
    </recommendedName>
    <alternativeName>
        <fullName evidence="8">Pantoate--beta-alanine ligase</fullName>
    </alternativeName>
    <alternativeName>
        <fullName evidence="8">Pantoate-activating enzyme</fullName>
    </alternativeName>
</protein>
<dbReference type="GO" id="GO:0005829">
    <property type="term" value="C:cytosol"/>
    <property type="evidence" value="ECO:0007669"/>
    <property type="project" value="TreeGrafter"/>
</dbReference>
<dbReference type="Pfam" id="PF02569">
    <property type="entry name" value="Pantoate_ligase"/>
    <property type="match status" value="1"/>
</dbReference>
<dbReference type="GO" id="GO:0015940">
    <property type="term" value="P:pantothenate biosynthetic process"/>
    <property type="evidence" value="ECO:0007669"/>
    <property type="project" value="UniProtKB-UniRule"/>
</dbReference>
<dbReference type="NCBIfam" id="TIGR00018">
    <property type="entry name" value="panC"/>
    <property type="match status" value="1"/>
</dbReference>
<keyword evidence="4 8" id="KW-0566">Pantothenate biosynthesis</keyword>
<dbReference type="FunFam" id="3.40.50.620:FF:000013">
    <property type="entry name" value="Pantothenate synthetase"/>
    <property type="match status" value="1"/>
</dbReference>
<dbReference type="PANTHER" id="PTHR21299">
    <property type="entry name" value="CYTIDYLATE KINASE/PANTOATE-BETA-ALANINE LIGASE"/>
    <property type="match status" value="1"/>
</dbReference>
<dbReference type="SUPFAM" id="SSF52374">
    <property type="entry name" value="Nucleotidylyl transferase"/>
    <property type="match status" value="1"/>
</dbReference>
<comment type="similarity">
    <text evidence="2 8">Belongs to the pantothenate synthetase family.</text>
</comment>
<keyword evidence="8" id="KW-0963">Cytoplasm</keyword>
<dbReference type="Gene3D" id="3.30.1300.10">
    <property type="entry name" value="Pantoate-beta-alanine ligase, C-terminal domain"/>
    <property type="match status" value="1"/>
</dbReference>
<dbReference type="EC" id="6.3.2.1" evidence="8"/>
<evidence type="ECO:0000313" key="9">
    <source>
        <dbReference type="EMBL" id="SHH04465.1"/>
    </source>
</evidence>
<accession>A0A1M5PRP8</accession>
<evidence type="ECO:0000256" key="8">
    <source>
        <dbReference type="HAMAP-Rule" id="MF_00158"/>
    </source>
</evidence>
<comment type="catalytic activity">
    <reaction evidence="7 8">
        <text>(R)-pantoate + beta-alanine + ATP = (R)-pantothenate + AMP + diphosphate + H(+)</text>
        <dbReference type="Rhea" id="RHEA:10912"/>
        <dbReference type="ChEBI" id="CHEBI:15378"/>
        <dbReference type="ChEBI" id="CHEBI:15980"/>
        <dbReference type="ChEBI" id="CHEBI:29032"/>
        <dbReference type="ChEBI" id="CHEBI:30616"/>
        <dbReference type="ChEBI" id="CHEBI:33019"/>
        <dbReference type="ChEBI" id="CHEBI:57966"/>
        <dbReference type="ChEBI" id="CHEBI:456215"/>
        <dbReference type="EC" id="6.3.2.1"/>
    </reaction>
</comment>
<name>A0A1M5PRP8_9FIRM</name>
<dbReference type="AlphaFoldDB" id="A0A1M5PRP8"/>
<dbReference type="NCBIfam" id="TIGR00125">
    <property type="entry name" value="cyt_tran_rel"/>
    <property type="match status" value="1"/>
</dbReference>
<comment type="pathway">
    <text evidence="1 8">Cofactor biosynthesis; (R)-pantothenate biosynthesis; (R)-pantothenate from (R)-pantoate and beta-alanine: step 1/1.</text>
</comment>
<evidence type="ECO:0000256" key="6">
    <source>
        <dbReference type="ARBA" id="ARBA00022840"/>
    </source>
</evidence>
<feature type="binding site" evidence="8">
    <location>
        <position position="61"/>
    </location>
    <ligand>
        <name>beta-alanine</name>
        <dbReference type="ChEBI" id="CHEBI:57966"/>
    </ligand>
</feature>
<evidence type="ECO:0000313" key="10">
    <source>
        <dbReference type="Proteomes" id="UP000183954"/>
    </source>
</evidence>
<comment type="subunit">
    <text evidence="8">Homodimer.</text>
</comment>
<dbReference type="Proteomes" id="UP000183954">
    <property type="component" value="Unassembled WGS sequence"/>
</dbReference>
<comment type="function">
    <text evidence="8">Catalyzes the condensation of pantoate with beta-alanine in an ATP-dependent reaction via a pantoyl-adenylate intermediate.</text>
</comment>
<evidence type="ECO:0000256" key="3">
    <source>
        <dbReference type="ARBA" id="ARBA00022598"/>
    </source>
</evidence>
<reference evidence="10" key="1">
    <citation type="submission" date="2016-11" db="EMBL/GenBank/DDBJ databases">
        <authorList>
            <person name="Varghese N."/>
            <person name="Submissions S."/>
        </authorList>
    </citation>
    <scope>NUCLEOTIDE SEQUENCE [LARGE SCALE GENOMIC DNA]</scope>
    <source>
        <strain evidence="10">DSM 15449</strain>
    </source>
</reference>
<proteinExistence type="inferred from homology"/>
<dbReference type="InterPro" id="IPR014729">
    <property type="entry name" value="Rossmann-like_a/b/a_fold"/>
</dbReference>
<dbReference type="Gene3D" id="3.40.50.620">
    <property type="entry name" value="HUPs"/>
    <property type="match status" value="1"/>
</dbReference>
<feature type="binding site" evidence="8">
    <location>
        <begin position="30"/>
        <end position="37"/>
    </location>
    <ligand>
        <name>ATP</name>
        <dbReference type="ChEBI" id="CHEBI:30616"/>
    </ligand>
</feature>
<dbReference type="GO" id="GO:0004592">
    <property type="term" value="F:pantoate-beta-alanine ligase activity"/>
    <property type="evidence" value="ECO:0007669"/>
    <property type="project" value="UniProtKB-UniRule"/>
</dbReference>
<dbReference type="UniPathway" id="UPA00028">
    <property type="reaction ID" value="UER00005"/>
</dbReference>
<dbReference type="OrthoDB" id="9773087at2"/>
<sequence>MKRTSHIQELRKMIAEEKKRGRKINFVPTMGFLHRGHLSLIAQAQQKDAFLIVSIFVNPLQFGPNEDLSRYPRDLERDVRLLEEAGVDALFHPTVEEMYPNPMVTFVEVGQLDAMLCGATRPGHFRGVTTVVNKLFNIVQPDKAFFGQKDYQQYLIIERMVRDLNLPIQICPVPIVREEDGLAMSSRNIFLTSEQRQKAQILSKSLAAAELSIQTGQRSAREIERQLRERITFESQGIIDYAEVRDAGDLSEVTEIKRPVLLALAVKFGTTRLIDNKVVEVKPNV</sequence>
<gene>
    <name evidence="8" type="primary">panC</name>
    <name evidence="9" type="ORF">SAMN02746098_00010</name>
</gene>
<evidence type="ECO:0000256" key="1">
    <source>
        <dbReference type="ARBA" id="ARBA00004990"/>
    </source>
</evidence>
<dbReference type="RefSeq" id="WP_073026860.1">
    <property type="nucleotide sequence ID" value="NZ_FQXJ01000003.1"/>
</dbReference>
<evidence type="ECO:0000256" key="4">
    <source>
        <dbReference type="ARBA" id="ARBA00022655"/>
    </source>
</evidence>
<organism evidence="9 10">
    <name type="scientific">Desulfosporosinus lacus DSM 15449</name>
    <dbReference type="NCBI Taxonomy" id="1121420"/>
    <lineage>
        <taxon>Bacteria</taxon>
        <taxon>Bacillati</taxon>
        <taxon>Bacillota</taxon>
        <taxon>Clostridia</taxon>
        <taxon>Eubacteriales</taxon>
        <taxon>Desulfitobacteriaceae</taxon>
        <taxon>Desulfosporosinus</taxon>
    </lineage>
</organism>
<dbReference type="HAMAP" id="MF_00158">
    <property type="entry name" value="PanC"/>
    <property type="match status" value="1"/>
</dbReference>